<dbReference type="AlphaFoldDB" id="A0A7M4DKI7"/>
<name>A0A7M4DKI7_9MICO</name>
<feature type="region of interest" description="Disordered" evidence="1">
    <location>
        <begin position="185"/>
        <end position="276"/>
    </location>
</feature>
<gene>
    <name evidence="2" type="ORF">HALOF300_02650</name>
</gene>
<feature type="compositionally biased region" description="Low complexity" evidence="1">
    <location>
        <begin position="185"/>
        <end position="200"/>
    </location>
</feature>
<evidence type="ECO:0000313" key="3">
    <source>
        <dbReference type="Proteomes" id="UP000419743"/>
    </source>
</evidence>
<evidence type="ECO:0000256" key="1">
    <source>
        <dbReference type="SAM" id="MobiDB-lite"/>
    </source>
</evidence>
<organism evidence="2 3">
    <name type="scientific">Occultella aeris</name>
    <dbReference type="NCBI Taxonomy" id="2761496"/>
    <lineage>
        <taxon>Bacteria</taxon>
        <taxon>Bacillati</taxon>
        <taxon>Actinomycetota</taxon>
        <taxon>Actinomycetes</taxon>
        <taxon>Micrococcales</taxon>
        <taxon>Ruaniaceae</taxon>
        <taxon>Occultella</taxon>
    </lineage>
</organism>
<keyword evidence="3" id="KW-1185">Reference proteome</keyword>
<protein>
    <submittedName>
        <fullName evidence="2">Uncharacterized protein</fullName>
    </submittedName>
</protein>
<sequence length="276" mass="28795">MSERSCSRVRGSPVALAVAAAASRVRSKVRASAAGQYRVWLAMPSATIRARETYRFSDATWARWVKLAGSACATAVAISRWRRYRVHPGALGRISAWTSSAGSASSTATAVAIRSALAASMCPAANASPVGAAIVVCSLPTLMSRFASRLEHPSRGAISSAAMLERKFVLRSSTAGLSMLIGTRPASSADAARTPAAQADSRCRHRAMSSTRSYSSIPDRSRSGPSARSSSARVKESTRGRSARASKSTGGISSEPPDPQRSASSTGNSSTRSNRA</sequence>
<evidence type="ECO:0000313" key="2">
    <source>
        <dbReference type="EMBL" id="VZO37675.1"/>
    </source>
</evidence>
<accession>A0A7M4DKI7</accession>
<feature type="compositionally biased region" description="Polar residues" evidence="1">
    <location>
        <begin position="208"/>
        <end position="218"/>
    </location>
</feature>
<comment type="caution">
    <text evidence="2">The sequence shown here is derived from an EMBL/GenBank/DDBJ whole genome shotgun (WGS) entry which is preliminary data.</text>
</comment>
<dbReference type="EMBL" id="CACRYJ010000036">
    <property type="protein sequence ID" value="VZO37675.1"/>
    <property type="molecule type" value="Genomic_DNA"/>
</dbReference>
<reference evidence="2 3" key="1">
    <citation type="submission" date="2019-11" db="EMBL/GenBank/DDBJ databases">
        <authorList>
            <person name="Criscuolo A."/>
        </authorList>
    </citation>
    <scope>NUCLEOTIDE SEQUENCE [LARGE SCALE GENOMIC DNA]</scope>
    <source>
        <strain evidence="2">CIP111667</strain>
    </source>
</reference>
<dbReference type="Proteomes" id="UP000419743">
    <property type="component" value="Unassembled WGS sequence"/>
</dbReference>
<feature type="compositionally biased region" description="Low complexity" evidence="1">
    <location>
        <begin position="262"/>
        <end position="276"/>
    </location>
</feature>
<feature type="compositionally biased region" description="Low complexity" evidence="1">
    <location>
        <begin position="223"/>
        <end position="232"/>
    </location>
</feature>
<proteinExistence type="predicted"/>